<evidence type="ECO:0000313" key="2">
    <source>
        <dbReference type="EMBL" id="NER66084.1"/>
    </source>
</evidence>
<accession>A0A6M0CSC3</accession>
<gene>
    <name evidence="1" type="ORF">G3435_11295</name>
    <name evidence="2" type="ORF">G3436_22245</name>
</gene>
<dbReference type="AlphaFoldDB" id="A0A6B3P2W6"/>
<protein>
    <submittedName>
        <fullName evidence="2">Uncharacterized protein</fullName>
    </submittedName>
</protein>
<dbReference type="EMBL" id="JAAHBV010000226">
    <property type="protein sequence ID" value="NER60411.1"/>
    <property type="molecule type" value="Genomic_DNA"/>
</dbReference>
<keyword evidence="4" id="KW-1185">Reference proteome</keyword>
<name>A0A6B3P2W6_9PSED</name>
<dbReference type="EMBL" id="JAAHBU010000382">
    <property type="protein sequence ID" value="NER66084.1"/>
    <property type="molecule type" value="Genomic_DNA"/>
</dbReference>
<dbReference type="Proteomes" id="UP000480410">
    <property type="component" value="Unassembled WGS sequence"/>
</dbReference>
<reference evidence="3 4" key="1">
    <citation type="submission" date="2020-02" db="EMBL/GenBank/DDBJ databases">
        <title>Broccoli isolated Pseudomonas sp.</title>
        <authorList>
            <person name="Fujikawa T."/>
            <person name="Sawada H."/>
        </authorList>
    </citation>
    <scope>NUCLEOTIDE SEQUENCE [LARGE SCALE GENOMIC DNA]</scope>
    <source>
        <strain evidence="2 4">MAFF212427</strain>
        <strain evidence="1 3">MAFF212428</strain>
    </source>
</reference>
<evidence type="ECO:0000313" key="3">
    <source>
        <dbReference type="Proteomes" id="UP000480410"/>
    </source>
</evidence>
<sequence length="190" mass="20584">MELDGNGLPCLGQFCEEGFVDCVFKVQNLEHHGGHYHFDLRGSFAGQPVGLKVRLISEVGPGFDADMQLIHAHVYRAGVVLSSLGAQTEGFTRALASLYEMPLNAALAPTACEALSVVALQQEAVGLADGPIRLKLFGQDEHAADAERYYESFFNVDLRAGFVYWNEKDTAYRAPMLRALAALAPGGMHA</sequence>
<dbReference type="RefSeq" id="WP_163949546.1">
    <property type="nucleotide sequence ID" value="NZ_JAAHBU010000382.1"/>
</dbReference>
<organism evidence="2 4">
    <name type="scientific">Pseudomonas brassicae</name>
    <dbReference type="NCBI Taxonomy" id="2708063"/>
    <lineage>
        <taxon>Bacteria</taxon>
        <taxon>Pseudomonadati</taxon>
        <taxon>Pseudomonadota</taxon>
        <taxon>Gammaproteobacteria</taxon>
        <taxon>Pseudomonadales</taxon>
        <taxon>Pseudomonadaceae</taxon>
        <taxon>Pseudomonas</taxon>
    </lineage>
</organism>
<proteinExistence type="predicted"/>
<dbReference type="Proteomes" id="UP000482634">
    <property type="component" value="Unassembled WGS sequence"/>
</dbReference>
<evidence type="ECO:0000313" key="4">
    <source>
        <dbReference type="Proteomes" id="UP000482634"/>
    </source>
</evidence>
<evidence type="ECO:0000313" key="1">
    <source>
        <dbReference type="EMBL" id="NER60411.1"/>
    </source>
</evidence>
<accession>A0A6B3P2W6</accession>
<comment type="caution">
    <text evidence="2">The sequence shown here is derived from an EMBL/GenBank/DDBJ whole genome shotgun (WGS) entry which is preliminary data.</text>
</comment>